<comment type="cofactor">
    <cofactor evidence="1">
        <name>Mg(2+)</name>
        <dbReference type="ChEBI" id="CHEBI:18420"/>
    </cofactor>
</comment>
<gene>
    <name evidence="13" type="primary">nudC</name>
    <name evidence="13" type="ORF">ACFQ4H_18060</name>
</gene>
<evidence type="ECO:0000256" key="6">
    <source>
        <dbReference type="ARBA" id="ARBA00022801"/>
    </source>
</evidence>
<dbReference type="EC" id="3.6.1.22" evidence="4"/>
<dbReference type="CDD" id="cd03429">
    <property type="entry name" value="NUDIX_NADH_pyrophosphatase_Nudt13"/>
    <property type="match status" value="1"/>
</dbReference>
<dbReference type="InterPro" id="IPR015376">
    <property type="entry name" value="Znr_NADH_PPase"/>
</dbReference>
<dbReference type="Gene3D" id="3.90.79.10">
    <property type="entry name" value="Nucleoside Triphosphate Pyrophosphohydrolase"/>
    <property type="match status" value="1"/>
</dbReference>
<keyword evidence="8" id="KW-0520">NAD</keyword>
<dbReference type="InterPro" id="IPR015797">
    <property type="entry name" value="NUDIX_hydrolase-like_dom_sf"/>
</dbReference>
<dbReference type="NCBIfam" id="NF001299">
    <property type="entry name" value="PRK00241.1"/>
    <property type="match status" value="1"/>
</dbReference>
<accession>A0ABW3YFM2</accession>
<dbReference type="InterPro" id="IPR049734">
    <property type="entry name" value="NudC-like_C"/>
</dbReference>
<dbReference type="PROSITE" id="PS00893">
    <property type="entry name" value="NUDIX_BOX"/>
    <property type="match status" value="1"/>
</dbReference>
<evidence type="ECO:0000256" key="7">
    <source>
        <dbReference type="ARBA" id="ARBA00022842"/>
    </source>
</evidence>
<dbReference type="Proteomes" id="UP001597260">
    <property type="component" value="Unassembled WGS sequence"/>
</dbReference>
<proteinExistence type="inferred from homology"/>
<feature type="domain" description="Nudix hydrolase" evidence="12">
    <location>
        <begin position="182"/>
        <end position="313"/>
    </location>
</feature>
<dbReference type="Gene3D" id="3.90.79.20">
    <property type="match status" value="1"/>
</dbReference>
<dbReference type="Pfam" id="PF09297">
    <property type="entry name" value="Zn_ribbon_NUD"/>
    <property type="match status" value="1"/>
</dbReference>
<keyword evidence="6 10" id="KW-0378">Hydrolase</keyword>
<dbReference type="PANTHER" id="PTHR42904:SF6">
    <property type="entry name" value="NAD-CAPPED RNA HYDROLASE NUDT12"/>
    <property type="match status" value="1"/>
</dbReference>
<protein>
    <recommendedName>
        <fullName evidence="4">NAD(+) diphosphatase</fullName>
        <ecNumber evidence="4">3.6.1.22</ecNumber>
    </recommendedName>
</protein>
<comment type="cofactor">
    <cofactor evidence="2">
        <name>Zn(2+)</name>
        <dbReference type="ChEBI" id="CHEBI:29105"/>
    </cofactor>
</comment>
<evidence type="ECO:0000256" key="11">
    <source>
        <dbReference type="SAM" id="MobiDB-lite"/>
    </source>
</evidence>
<dbReference type="Pfam" id="PF00293">
    <property type="entry name" value="NUDIX"/>
    <property type="match status" value="1"/>
</dbReference>
<evidence type="ECO:0000256" key="10">
    <source>
        <dbReference type="RuleBase" id="RU003476"/>
    </source>
</evidence>
<dbReference type="PANTHER" id="PTHR42904">
    <property type="entry name" value="NUDIX HYDROLASE, NUDC SUBFAMILY"/>
    <property type="match status" value="1"/>
</dbReference>
<comment type="catalytic activity">
    <reaction evidence="9">
        <text>a 5'-end NAD(+)-phospho-ribonucleoside in mRNA + H2O = a 5'-end phospho-adenosine-phospho-ribonucleoside in mRNA + beta-nicotinamide D-ribonucleotide + 2 H(+)</text>
        <dbReference type="Rhea" id="RHEA:60876"/>
        <dbReference type="Rhea" id="RHEA-COMP:15698"/>
        <dbReference type="Rhea" id="RHEA-COMP:15719"/>
        <dbReference type="ChEBI" id="CHEBI:14649"/>
        <dbReference type="ChEBI" id="CHEBI:15377"/>
        <dbReference type="ChEBI" id="CHEBI:15378"/>
        <dbReference type="ChEBI" id="CHEBI:144029"/>
        <dbReference type="ChEBI" id="CHEBI:144051"/>
    </reaction>
    <physiologicalReaction direction="left-to-right" evidence="9">
        <dbReference type="Rhea" id="RHEA:60877"/>
    </physiologicalReaction>
</comment>
<comment type="similarity">
    <text evidence="3">Belongs to the Nudix hydrolase family. NudC subfamily.</text>
</comment>
<evidence type="ECO:0000256" key="3">
    <source>
        <dbReference type="ARBA" id="ARBA00009595"/>
    </source>
</evidence>
<dbReference type="PRINTS" id="PR00502">
    <property type="entry name" value="NUDIXFAMILY"/>
</dbReference>
<evidence type="ECO:0000256" key="9">
    <source>
        <dbReference type="ARBA" id="ARBA00023679"/>
    </source>
</evidence>
<sequence length="317" mass="33847">MSPDRRRAGGQITIAPEPVPDPPPHFGAADAPRFGAATDAPRFGATGPPRFIPDATAGPARPDERCLVVAGRELLLGTDGRFPTVADLPAGTEWIPLGQLDGSRVWAAALPETDDALGSWYGWPALAAQVDEPLAALASRALQVVTWRRTHRFCGACTAELADVPGEHARRCPTCDLYVPMQLSPAVLVAITRPGTGDQPDELLLVRHSYGPTELWALIAGFVETGETLEEAACREAGEEVGLDISGLAYFGSQPWAMSGPGVLLAGFTAVVRDPAAEPQVDGRELTEARWFPLDALPPELPPTYSISRWLIEHVRS</sequence>
<reference evidence="14" key="1">
    <citation type="journal article" date="2019" name="Int. J. Syst. Evol. Microbiol.">
        <title>The Global Catalogue of Microorganisms (GCM) 10K type strain sequencing project: providing services to taxonomists for standard genome sequencing and annotation.</title>
        <authorList>
            <consortium name="The Broad Institute Genomics Platform"/>
            <consortium name="The Broad Institute Genome Sequencing Center for Infectious Disease"/>
            <person name="Wu L."/>
            <person name="Ma J."/>
        </authorList>
    </citation>
    <scope>NUCLEOTIDE SEQUENCE [LARGE SCALE GENOMIC DNA]</scope>
    <source>
        <strain evidence="14">JCM 31037</strain>
    </source>
</reference>
<comment type="caution">
    <text evidence="13">The sequence shown here is derived from an EMBL/GenBank/DDBJ whole genome shotgun (WGS) entry which is preliminary data.</text>
</comment>
<keyword evidence="5" id="KW-0479">Metal-binding</keyword>
<evidence type="ECO:0000313" key="13">
    <source>
        <dbReference type="EMBL" id="MFD1322999.1"/>
    </source>
</evidence>
<dbReference type="InterPro" id="IPR020084">
    <property type="entry name" value="NUDIX_hydrolase_CS"/>
</dbReference>
<evidence type="ECO:0000256" key="8">
    <source>
        <dbReference type="ARBA" id="ARBA00023027"/>
    </source>
</evidence>
<evidence type="ECO:0000313" key="14">
    <source>
        <dbReference type="Proteomes" id="UP001597260"/>
    </source>
</evidence>
<dbReference type="RefSeq" id="WP_377572149.1">
    <property type="nucleotide sequence ID" value="NZ_JBHTMP010000026.1"/>
</dbReference>
<dbReference type="InterPro" id="IPR000086">
    <property type="entry name" value="NUDIX_hydrolase_dom"/>
</dbReference>
<evidence type="ECO:0000256" key="2">
    <source>
        <dbReference type="ARBA" id="ARBA00001947"/>
    </source>
</evidence>
<organism evidence="13 14">
    <name type="scientific">Micromonospora sonneratiae</name>
    <dbReference type="NCBI Taxonomy" id="1184706"/>
    <lineage>
        <taxon>Bacteria</taxon>
        <taxon>Bacillati</taxon>
        <taxon>Actinomycetota</taxon>
        <taxon>Actinomycetes</taxon>
        <taxon>Micromonosporales</taxon>
        <taxon>Micromonosporaceae</taxon>
        <taxon>Micromonospora</taxon>
    </lineage>
</organism>
<evidence type="ECO:0000256" key="4">
    <source>
        <dbReference type="ARBA" id="ARBA00012381"/>
    </source>
</evidence>
<keyword evidence="7" id="KW-0460">Magnesium</keyword>
<dbReference type="InterPro" id="IPR020476">
    <property type="entry name" value="Nudix_hydrolase"/>
</dbReference>
<evidence type="ECO:0000256" key="5">
    <source>
        <dbReference type="ARBA" id="ARBA00022723"/>
    </source>
</evidence>
<dbReference type="EMBL" id="JBHTMP010000026">
    <property type="protein sequence ID" value="MFD1322999.1"/>
    <property type="molecule type" value="Genomic_DNA"/>
</dbReference>
<name>A0ABW3YFM2_9ACTN</name>
<evidence type="ECO:0000256" key="1">
    <source>
        <dbReference type="ARBA" id="ARBA00001946"/>
    </source>
</evidence>
<dbReference type="GO" id="GO:0016787">
    <property type="term" value="F:hydrolase activity"/>
    <property type="evidence" value="ECO:0007669"/>
    <property type="project" value="UniProtKB-KW"/>
</dbReference>
<dbReference type="InterPro" id="IPR050241">
    <property type="entry name" value="NAD-cap_RNA_hydrolase_NudC"/>
</dbReference>
<dbReference type="SUPFAM" id="SSF55811">
    <property type="entry name" value="Nudix"/>
    <property type="match status" value="2"/>
</dbReference>
<feature type="region of interest" description="Disordered" evidence="11">
    <location>
        <begin position="1"/>
        <end position="46"/>
    </location>
</feature>
<dbReference type="PROSITE" id="PS51462">
    <property type="entry name" value="NUDIX"/>
    <property type="match status" value="1"/>
</dbReference>
<evidence type="ECO:0000259" key="12">
    <source>
        <dbReference type="PROSITE" id="PS51462"/>
    </source>
</evidence>
<keyword evidence="14" id="KW-1185">Reference proteome</keyword>